<evidence type="ECO:0000313" key="1">
    <source>
        <dbReference type="EMBL" id="HGU33929.1"/>
    </source>
</evidence>
<accession>A0A7C4VRB1</accession>
<name>A0A7C4VRB1_9BACT</name>
<protein>
    <submittedName>
        <fullName evidence="1">Cytotoxic translational repressor of toxin-antitoxin stability system</fullName>
    </submittedName>
</protein>
<dbReference type="EMBL" id="DSUH01000323">
    <property type="protein sequence ID" value="HGU33929.1"/>
    <property type="molecule type" value="Genomic_DNA"/>
</dbReference>
<gene>
    <name evidence="1" type="ORF">ENS29_13935</name>
</gene>
<sequence>MNTWRVILSNRVGKQIARLPLNVKASLFFLLAEIERYGPVRGKWPNYGKLNDITHHCHIKKGKPCYVAIWEVIDRKIKLIEVKYVGTHEKAPY</sequence>
<comment type="caution">
    <text evidence="1">The sequence shown here is derived from an EMBL/GenBank/DDBJ whole genome shotgun (WGS) entry which is preliminary data.</text>
</comment>
<proteinExistence type="predicted"/>
<reference evidence="1" key="1">
    <citation type="journal article" date="2020" name="mSystems">
        <title>Genome- and Community-Level Interaction Insights into Carbon Utilization and Element Cycling Functions of Hydrothermarchaeota in Hydrothermal Sediment.</title>
        <authorList>
            <person name="Zhou Z."/>
            <person name="Liu Y."/>
            <person name="Xu W."/>
            <person name="Pan J."/>
            <person name="Luo Z.H."/>
            <person name="Li M."/>
        </authorList>
    </citation>
    <scope>NUCLEOTIDE SEQUENCE [LARGE SCALE GENOMIC DNA]</scope>
    <source>
        <strain evidence="1">SpSt-477</strain>
    </source>
</reference>
<dbReference type="AlphaFoldDB" id="A0A7C4VRB1"/>
<organism evidence="1">
    <name type="scientific">Desulfatirhabdium butyrativorans</name>
    <dbReference type="NCBI Taxonomy" id="340467"/>
    <lineage>
        <taxon>Bacteria</taxon>
        <taxon>Pseudomonadati</taxon>
        <taxon>Thermodesulfobacteriota</taxon>
        <taxon>Desulfobacteria</taxon>
        <taxon>Desulfobacterales</taxon>
        <taxon>Desulfatirhabdiaceae</taxon>
        <taxon>Desulfatirhabdium</taxon>
    </lineage>
</organism>